<dbReference type="InterPro" id="IPR036869">
    <property type="entry name" value="J_dom_sf"/>
</dbReference>
<name>A0AA36J7R6_9DINO</name>
<evidence type="ECO:0000256" key="3">
    <source>
        <dbReference type="ARBA" id="ARBA00022691"/>
    </source>
</evidence>
<comment type="caution">
    <text evidence="5">The sequence shown here is derived from an EMBL/GenBank/DDBJ whole genome shotgun (WGS) entry which is preliminary data.</text>
</comment>
<evidence type="ECO:0000313" key="5">
    <source>
        <dbReference type="EMBL" id="CAJ1400185.1"/>
    </source>
</evidence>
<gene>
    <name evidence="5" type="ORF">EVOR1521_LOCUS23587</name>
</gene>
<dbReference type="Pfam" id="PF11968">
    <property type="entry name" value="Bmt2"/>
    <property type="match status" value="1"/>
</dbReference>
<feature type="domain" description="J" evidence="4">
    <location>
        <begin position="472"/>
        <end position="538"/>
    </location>
</feature>
<protein>
    <recommendedName>
        <fullName evidence="4">J domain-containing protein</fullName>
    </recommendedName>
</protein>
<dbReference type="GO" id="GO:1904262">
    <property type="term" value="P:negative regulation of TORC1 signaling"/>
    <property type="evidence" value="ECO:0007669"/>
    <property type="project" value="TreeGrafter"/>
</dbReference>
<dbReference type="PRINTS" id="PR00625">
    <property type="entry name" value="JDOMAIN"/>
</dbReference>
<dbReference type="PROSITE" id="PS50076">
    <property type="entry name" value="DNAJ_2"/>
    <property type="match status" value="1"/>
</dbReference>
<keyword evidence="3" id="KW-0949">S-adenosyl-L-methionine</keyword>
<dbReference type="PANTHER" id="PTHR21008:SF0">
    <property type="entry name" value="S-ADENOSYLMETHIONINE SENSOR UPSTREAM OF MTORC1"/>
    <property type="match status" value="1"/>
</dbReference>
<dbReference type="GO" id="GO:0008168">
    <property type="term" value="F:methyltransferase activity"/>
    <property type="evidence" value="ECO:0007669"/>
    <property type="project" value="UniProtKB-KW"/>
</dbReference>
<dbReference type="InterPro" id="IPR001623">
    <property type="entry name" value="DnaJ_domain"/>
</dbReference>
<dbReference type="SMART" id="SM00271">
    <property type="entry name" value="DnaJ"/>
    <property type="match status" value="1"/>
</dbReference>
<accession>A0AA36J7R6</accession>
<dbReference type="AlphaFoldDB" id="A0AA36J7R6"/>
<dbReference type="Gene3D" id="1.10.287.110">
    <property type="entry name" value="DnaJ domain"/>
    <property type="match status" value="1"/>
</dbReference>
<dbReference type="SUPFAM" id="SSF53335">
    <property type="entry name" value="S-adenosyl-L-methionine-dependent methyltransferases"/>
    <property type="match status" value="1"/>
</dbReference>
<keyword evidence="1" id="KW-0489">Methyltransferase</keyword>
<reference evidence="5" key="1">
    <citation type="submission" date="2023-08" db="EMBL/GenBank/DDBJ databases">
        <authorList>
            <person name="Chen Y."/>
            <person name="Shah S."/>
            <person name="Dougan E. K."/>
            <person name="Thang M."/>
            <person name="Chan C."/>
        </authorList>
    </citation>
    <scope>NUCLEOTIDE SEQUENCE</scope>
</reference>
<dbReference type="Pfam" id="PF00226">
    <property type="entry name" value="DnaJ"/>
    <property type="match status" value="1"/>
</dbReference>
<sequence length="607" mass="67973">MRAWHQAPCKSPCGPWRVTSRGQPRFRGLRAQDRSRMAFPLALAAVSVSRGSQQAEEAFRFLGPRLAAATEPAAAKAFLQEAAAVVAEMLASGPKKRRVSLDGLVDLRQRNESHPRTWRKRVHQALLNLSRFLLDDLQRLEALPAAVKAGSLRHFVEEAVAEKRRLRRLSRSFGSLHEQVLRTRSPNAELAAAYRDAALENMRKRWNVAFHEWCAEAIIYYYLLDRKVRQRWVYGSRGDRPRETVISGALRLERGSDRCLPQGPAACRQLAEELPDKVRLLDVGSCANYFGRRSEFEVTALDLAPAEESVLSCNCLELRIGPSGSMPVVKEGLLRQLPAEGFDVAVLALLLSYVPDPLNRARIVAKVRKLLPANNNGLLIIADTVPAIGRYESSSRRPCWISSVEAAGFRLLRDPQMHFAKLRDRTGVVNRAACFSFCTAARGDVLRPLRLVHEEKASRSDFQAQAGVGVGTFYEILGIGKDASFEEVRKAYLRAALRWHPDKNPQDKDVAESKFKRVAQAYKVLGNSLLRSQYNASGEAGLAKDWWPDDPEASRDMAYQFFIHRVPGRSVADGFSEAKLREIFPHLFGHGPASQAVNEQSHRNSRL</sequence>
<dbReference type="PANTHER" id="PTHR21008">
    <property type="entry name" value="S-ADENOSYLMETHIONINE SENSOR UPSTREAM OF MTORC1-RELATED"/>
    <property type="match status" value="1"/>
</dbReference>
<organism evidence="5 6">
    <name type="scientific">Effrenium voratum</name>
    <dbReference type="NCBI Taxonomy" id="2562239"/>
    <lineage>
        <taxon>Eukaryota</taxon>
        <taxon>Sar</taxon>
        <taxon>Alveolata</taxon>
        <taxon>Dinophyceae</taxon>
        <taxon>Suessiales</taxon>
        <taxon>Symbiodiniaceae</taxon>
        <taxon>Effrenium</taxon>
    </lineage>
</organism>
<dbReference type="InterPro" id="IPR021867">
    <property type="entry name" value="Bmt2/SAMTOR"/>
</dbReference>
<dbReference type="Gene3D" id="3.40.50.150">
    <property type="entry name" value="Vaccinia Virus protein VP39"/>
    <property type="match status" value="1"/>
</dbReference>
<proteinExistence type="predicted"/>
<dbReference type="InterPro" id="IPR029063">
    <property type="entry name" value="SAM-dependent_MTases_sf"/>
</dbReference>
<evidence type="ECO:0000256" key="2">
    <source>
        <dbReference type="ARBA" id="ARBA00022679"/>
    </source>
</evidence>
<evidence type="ECO:0000256" key="1">
    <source>
        <dbReference type="ARBA" id="ARBA00022603"/>
    </source>
</evidence>
<dbReference type="SUPFAM" id="SSF46565">
    <property type="entry name" value="Chaperone J-domain"/>
    <property type="match status" value="1"/>
</dbReference>
<dbReference type="Proteomes" id="UP001178507">
    <property type="component" value="Unassembled WGS sequence"/>
</dbReference>
<dbReference type="GO" id="GO:0032259">
    <property type="term" value="P:methylation"/>
    <property type="evidence" value="ECO:0007669"/>
    <property type="project" value="UniProtKB-KW"/>
</dbReference>
<dbReference type="CDD" id="cd06257">
    <property type="entry name" value="DnaJ"/>
    <property type="match status" value="1"/>
</dbReference>
<keyword evidence="2" id="KW-0808">Transferase</keyword>
<dbReference type="EMBL" id="CAUJNA010003362">
    <property type="protein sequence ID" value="CAJ1400185.1"/>
    <property type="molecule type" value="Genomic_DNA"/>
</dbReference>
<keyword evidence="6" id="KW-1185">Reference proteome</keyword>
<evidence type="ECO:0000259" key="4">
    <source>
        <dbReference type="PROSITE" id="PS50076"/>
    </source>
</evidence>
<evidence type="ECO:0000313" key="6">
    <source>
        <dbReference type="Proteomes" id="UP001178507"/>
    </source>
</evidence>